<keyword evidence="3" id="KW-0378">Hydrolase</keyword>
<feature type="domain" description="JAB" evidence="6">
    <location>
        <begin position="29"/>
        <end position="137"/>
    </location>
</feature>
<evidence type="ECO:0000256" key="4">
    <source>
        <dbReference type="ARBA" id="ARBA00022833"/>
    </source>
</evidence>
<dbReference type="EMBL" id="AMAH01000246">
    <property type="protein sequence ID" value="EJX48423.1"/>
    <property type="molecule type" value="Genomic_DNA"/>
</dbReference>
<reference evidence="7 8" key="1">
    <citation type="submission" date="2012-04" db="EMBL/GenBank/DDBJ databases">
        <authorList>
            <person name="Weinstock G."/>
            <person name="Sodergren E."/>
            <person name="Lobos E.A."/>
            <person name="Fulton L."/>
            <person name="Fulton R."/>
            <person name="Courtney L."/>
            <person name="Fronick C."/>
            <person name="O'Laughlin M."/>
            <person name="Godfrey J."/>
            <person name="Wilson R.M."/>
            <person name="Miner T."/>
            <person name="Farmer C."/>
            <person name="Delehaunty K."/>
            <person name="Cordes M."/>
            <person name="Minx P."/>
            <person name="Tomlinson C."/>
            <person name="Chen J."/>
            <person name="Wollam A."/>
            <person name="Pepin K.H."/>
            <person name="Bhonagiri V."/>
            <person name="Zhang X."/>
            <person name="Suruliraj S."/>
            <person name="Warren W."/>
            <person name="Mitreva M."/>
            <person name="Mardis E.R."/>
            <person name="Wilson R.K."/>
        </authorList>
    </citation>
    <scope>NUCLEOTIDE SEQUENCE [LARGE SCALE GENOMIC DNA]</scope>
    <source>
        <strain evidence="7 8">R496</strain>
    </source>
</reference>
<dbReference type="GO" id="GO:0008237">
    <property type="term" value="F:metallopeptidase activity"/>
    <property type="evidence" value="ECO:0007669"/>
    <property type="project" value="UniProtKB-KW"/>
</dbReference>
<evidence type="ECO:0000256" key="5">
    <source>
        <dbReference type="ARBA" id="ARBA00023049"/>
    </source>
</evidence>
<keyword evidence="1" id="KW-0645">Protease</keyword>
<dbReference type="GO" id="GO:0046872">
    <property type="term" value="F:metal ion binding"/>
    <property type="evidence" value="ECO:0007669"/>
    <property type="project" value="UniProtKB-KW"/>
</dbReference>
<evidence type="ECO:0000313" key="7">
    <source>
        <dbReference type="EMBL" id="EJX48423.1"/>
    </source>
</evidence>
<evidence type="ECO:0000256" key="3">
    <source>
        <dbReference type="ARBA" id="ARBA00022801"/>
    </source>
</evidence>
<gene>
    <name evidence="7" type="ORF">HMPREF1378_02875</name>
</gene>
<dbReference type="Gene3D" id="3.40.140.10">
    <property type="entry name" value="Cytidine Deaminase, domain 2"/>
    <property type="match status" value="1"/>
</dbReference>
<dbReference type="GO" id="GO:0006508">
    <property type="term" value="P:proteolysis"/>
    <property type="evidence" value="ECO:0007669"/>
    <property type="project" value="UniProtKB-KW"/>
</dbReference>
<accession>A0AAV3GSR8</accession>
<protein>
    <recommendedName>
        <fullName evidence="6">JAB domain-containing protein</fullName>
    </recommendedName>
</protein>
<dbReference type="RefSeq" id="WP_002302466.1">
    <property type="nucleotide sequence ID" value="NZ_JH808706.1"/>
</dbReference>
<comment type="caution">
    <text evidence="7">The sequence shown here is derived from an EMBL/GenBank/DDBJ whole genome shotgun (WGS) entry which is preliminary data.</text>
</comment>
<sequence>MIKFSCDRIVIEVRDEVLKIFEQYRQGKDDLPEAGGVLHGKRLKNGSIIITDITTPQIGDIQKRLLFKKNREIHQQLSNEKWIESNKFSIALGEWHTHPEAVPTPSNVDKKSWRLNVSKQHDDRVYVFIIVGFSDLRMWLLSKKSDIRQAIKL</sequence>
<dbReference type="Proteomes" id="UP000006402">
    <property type="component" value="Unassembled WGS sequence"/>
</dbReference>
<proteinExistence type="predicted"/>
<evidence type="ECO:0000256" key="2">
    <source>
        <dbReference type="ARBA" id="ARBA00022723"/>
    </source>
</evidence>
<evidence type="ECO:0000256" key="1">
    <source>
        <dbReference type="ARBA" id="ARBA00022670"/>
    </source>
</evidence>
<name>A0AAV3GSR8_ENTFC</name>
<keyword evidence="4" id="KW-0862">Zinc</keyword>
<organism evidence="7 8">
    <name type="scientific">Enterococcus faecium R496</name>
    <dbReference type="NCBI Taxonomy" id="1134836"/>
    <lineage>
        <taxon>Bacteria</taxon>
        <taxon>Bacillati</taxon>
        <taxon>Bacillota</taxon>
        <taxon>Bacilli</taxon>
        <taxon>Lactobacillales</taxon>
        <taxon>Enterococcaceae</taxon>
        <taxon>Enterococcus</taxon>
    </lineage>
</organism>
<keyword evidence="5" id="KW-0482">Metalloprotease</keyword>
<dbReference type="InterPro" id="IPR028090">
    <property type="entry name" value="JAB_dom_prok"/>
</dbReference>
<dbReference type="Pfam" id="PF14464">
    <property type="entry name" value="Prok-JAB"/>
    <property type="match status" value="1"/>
</dbReference>
<dbReference type="SUPFAM" id="SSF102712">
    <property type="entry name" value="JAB1/MPN domain"/>
    <property type="match status" value="1"/>
</dbReference>
<dbReference type="AlphaFoldDB" id="A0AAV3GSR8"/>
<evidence type="ECO:0000259" key="6">
    <source>
        <dbReference type="Pfam" id="PF14464"/>
    </source>
</evidence>
<evidence type="ECO:0000313" key="8">
    <source>
        <dbReference type="Proteomes" id="UP000006402"/>
    </source>
</evidence>
<keyword evidence="2" id="KW-0479">Metal-binding</keyword>